<dbReference type="STRING" id="1176198.SAMN05444716_102619"/>
<accession>A0A1I6R0M4</accession>
<keyword evidence="2" id="KW-1185">Reference proteome</keyword>
<protein>
    <submittedName>
        <fullName evidence="1">Uncharacterized protein</fullName>
    </submittedName>
</protein>
<proteinExistence type="predicted"/>
<reference evidence="2" key="1">
    <citation type="submission" date="2016-10" db="EMBL/GenBank/DDBJ databases">
        <authorList>
            <person name="Varghese N."/>
            <person name="Submissions S."/>
        </authorList>
    </citation>
    <scope>NUCLEOTIDE SEQUENCE [LARGE SCALE GENOMIC DNA]</scope>
    <source>
        <strain evidence="2">CGMCC 4.7047</strain>
    </source>
</reference>
<organism evidence="1 2">
    <name type="scientific">Streptomyces harbinensis</name>
    <dbReference type="NCBI Taxonomy" id="1176198"/>
    <lineage>
        <taxon>Bacteria</taxon>
        <taxon>Bacillati</taxon>
        <taxon>Actinomycetota</taxon>
        <taxon>Actinomycetes</taxon>
        <taxon>Kitasatosporales</taxon>
        <taxon>Streptomycetaceae</taxon>
        <taxon>Streptomyces</taxon>
    </lineage>
</organism>
<sequence>MTTAPAVLTALRATFTGPGAPARITAGLLLLGTLAAQHPNLSFHRVPRKDRLNAAFPNWRFFAPHPAQHDFEICYRTLNEAGETSPWHPVEVIQGRRPGQIVWFPGRRPEKAVFDVGSEILQSLDKGFGVVTRQPAYRLLSAHLARHIAERGAGDVKGFQFTMVRVAGYDESEEPEIVFVSPYNPLPRPAGAGRAREGS</sequence>
<gene>
    <name evidence="1" type="ORF">SAMN05444716_102619</name>
</gene>
<dbReference type="AlphaFoldDB" id="A0A1I6R0M4"/>
<name>A0A1I6R0M4_9ACTN</name>
<dbReference type="RefSeq" id="WP_093842512.1">
    <property type="nucleotide sequence ID" value="NZ_FPAB01000002.1"/>
</dbReference>
<evidence type="ECO:0000313" key="2">
    <source>
        <dbReference type="Proteomes" id="UP000198873"/>
    </source>
</evidence>
<dbReference type="EMBL" id="FPAB01000002">
    <property type="protein sequence ID" value="SFS58203.1"/>
    <property type="molecule type" value="Genomic_DNA"/>
</dbReference>
<evidence type="ECO:0000313" key="1">
    <source>
        <dbReference type="EMBL" id="SFS58203.1"/>
    </source>
</evidence>
<dbReference type="Proteomes" id="UP000198873">
    <property type="component" value="Unassembled WGS sequence"/>
</dbReference>